<dbReference type="Gene3D" id="3.40.50.2020">
    <property type="match status" value="1"/>
</dbReference>
<proteinExistence type="inferred from homology"/>
<dbReference type="PANTHER" id="PTHR47505:SF1">
    <property type="entry name" value="DNA UTILIZATION PROTEIN YHGH"/>
    <property type="match status" value="1"/>
</dbReference>
<evidence type="ECO:0000256" key="1">
    <source>
        <dbReference type="ARBA" id="ARBA00008007"/>
    </source>
</evidence>
<evidence type="ECO:0000313" key="2">
    <source>
        <dbReference type="EMBL" id="QCT41890.1"/>
    </source>
</evidence>
<dbReference type="OrthoDB" id="370993at2"/>
<dbReference type="InterPro" id="IPR051910">
    <property type="entry name" value="ComF/GntX_DNA_util-trans"/>
</dbReference>
<sequence>MLQAIDALKFERKRAVINDLVAIADELLPQLPANSVLVPIPTTPRNTRIRGYDHMKLICRQLGRVRNIPVEQVIRRCNNVTQHFTKSAKQRRLQAKEFFRVAGNIDPSKHYYLVDDIFTTGATVREAAYCLRQVGATSVTIIALTRHDSQKSTVD</sequence>
<dbReference type="EMBL" id="CP040004">
    <property type="protein sequence ID" value="QCT41890.1"/>
    <property type="molecule type" value="Genomic_DNA"/>
</dbReference>
<dbReference type="PANTHER" id="PTHR47505">
    <property type="entry name" value="DNA UTILIZATION PROTEIN YHGH"/>
    <property type="match status" value="1"/>
</dbReference>
<organism evidence="2 3">
    <name type="scientific">Candidatus Nanosynbacter featherlites</name>
    <dbReference type="NCBI Taxonomy" id="2572088"/>
    <lineage>
        <taxon>Bacteria</taxon>
        <taxon>Candidatus Saccharimonadota</taxon>
        <taxon>Candidatus Saccharimonadia</taxon>
        <taxon>Candidatus Nanosynbacterales</taxon>
        <taxon>Candidatus Nanosynbacteraceae</taxon>
        <taxon>Candidatus Nanosynbacter</taxon>
    </lineage>
</organism>
<dbReference type="RefSeq" id="WP_138078304.1">
    <property type="nucleotide sequence ID" value="NZ_CP040004.1"/>
</dbReference>
<dbReference type="Proteomes" id="UP000310639">
    <property type="component" value="Chromosome"/>
</dbReference>
<reference evidence="2 3" key="1">
    <citation type="submission" date="2019-04" db="EMBL/GenBank/DDBJ databases">
        <title>Saccharibacteria TM7 genomes.</title>
        <authorList>
            <person name="Bor B."/>
            <person name="He X."/>
            <person name="Chen T."/>
            <person name="Dewhirst F.E."/>
        </authorList>
    </citation>
    <scope>NUCLEOTIDE SEQUENCE [LARGE SCALE GENOMIC DNA]</scope>
    <source>
        <strain evidence="2 3">BB001</strain>
    </source>
</reference>
<keyword evidence="3" id="KW-1185">Reference proteome</keyword>
<accession>A0A4P9A295</accession>
<dbReference type="InterPro" id="IPR000836">
    <property type="entry name" value="PRTase_dom"/>
</dbReference>
<dbReference type="AlphaFoldDB" id="A0A4P9A295"/>
<name>A0A4P9A295_9BACT</name>
<comment type="similarity">
    <text evidence="1">Belongs to the ComF/GntX family.</text>
</comment>
<dbReference type="SUPFAM" id="SSF53271">
    <property type="entry name" value="PRTase-like"/>
    <property type="match status" value="1"/>
</dbReference>
<dbReference type="KEGG" id="nft:FBF37_00095"/>
<gene>
    <name evidence="2" type="ORF">FBF37_00095</name>
</gene>
<dbReference type="InterPro" id="IPR029057">
    <property type="entry name" value="PRTase-like"/>
</dbReference>
<dbReference type="CDD" id="cd06223">
    <property type="entry name" value="PRTases_typeI"/>
    <property type="match status" value="1"/>
</dbReference>
<protein>
    <submittedName>
        <fullName evidence="2">ComF family protein</fullName>
    </submittedName>
</protein>
<evidence type="ECO:0000313" key="3">
    <source>
        <dbReference type="Proteomes" id="UP000310639"/>
    </source>
</evidence>